<proteinExistence type="predicted"/>
<comment type="caution">
    <text evidence="1">The sequence shown here is derived from an EMBL/GenBank/DDBJ whole genome shotgun (WGS) entry which is preliminary data.</text>
</comment>
<evidence type="ECO:0000313" key="1">
    <source>
        <dbReference type="EMBL" id="KAJ2770007.1"/>
    </source>
</evidence>
<dbReference type="EMBL" id="JANBUJ010000818">
    <property type="protein sequence ID" value="KAJ2770007.1"/>
    <property type="molecule type" value="Genomic_DNA"/>
</dbReference>
<sequence>MGLAMADTRCTSNDAKASPKWMGNLVVFCSFVALALGPGLLNAYGVYEEEYDRLFDRKDEAHEWSRALGSPVIFIGVIQIFLANGMGFIGGYFAQRFGPGPAVFTGGLLMAAGLFSASYSHRIWQLCLSQGLLFGLGVCLTWIPAASSPSSWFKKNRGLATGITHMGLGIGGLVFSPLTRFLLEKTGTAGSLRWLALIALVGVSIVSMGIHTKKADRPISDIVVSSARWSKCLEEQQEQAPAHENGYDSETMSYEEYRRASAIARAQGGAQTALLLAASEEGRAGPANAPGEQGVYRNSHGGSGGEGGAATTSAAADVEMHDRLGAPRHVHFAVDTARRAALERLESRQCVGELRQPASEKQRRQRTQARRRGKAPPDAAPEAGPRSVVRSWRFWLLSLGVGAGQAGWYSVLLFIPAIGVSAGLDVHNAAIVLGSVNGASAVGQFVAGYAADLVGPVNALLAFTATATVANTILFVPRLTLRLLLAYACLCGASIGAADPLTVMAGVTQFGRARAATTTGLIYGSVGVLVAVAAPAARMLQHQASARLPFTHVYILVISLSRLALPHNASHLRFHQERRMGASEDAPHPAAAAKGDETPEKPGGGKDKGPAVTGSGGKAAKGEAKITKKMLKEAEQELFQLLVKKKQADRNLIDTETAIYDFETSYFESSGQDGNIVHGFDGYLNTGRGERRQQPHFTEADRIFSQSSATFKKAQEAKIAASMLDSDSDESDSGARTKIRKGATIRHGSVGGRQGTPTPGARMKKLRLSVDGGM</sequence>
<accession>A0ACC1JYL3</accession>
<dbReference type="Proteomes" id="UP001140234">
    <property type="component" value="Unassembled WGS sequence"/>
</dbReference>
<organism evidence="1 2">
    <name type="scientific">Coemansia nantahalensis</name>
    <dbReference type="NCBI Taxonomy" id="2789366"/>
    <lineage>
        <taxon>Eukaryota</taxon>
        <taxon>Fungi</taxon>
        <taxon>Fungi incertae sedis</taxon>
        <taxon>Zoopagomycota</taxon>
        <taxon>Kickxellomycotina</taxon>
        <taxon>Kickxellomycetes</taxon>
        <taxon>Kickxellales</taxon>
        <taxon>Kickxellaceae</taxon>
        <taxon>Coemansia</taxon>
    </lineage>
</organism>
<gene>
    <name evidence="1" type="ORF">IWQ57_002853</name>
</gene>
<keyword evidence="2" id="KW-1185">Reference proteome</keyword>
<reference evidence="1" key="1">
    <citation type="submission" date="2022-07" db="EMBL/GenBank/DDBJ databases">
        <title>Phylogenomic reconstructions and comparative analyses of Kickxellomycotina fungi.</title>
        <authorList>
            <person name="Reynolds N.K."/>
            <person name="Stajich J.E."/>
            <person name="Barry K."/>
            <person name="Grigoriev I.V."/>
            <person name="Crous P."/>
            <person name="Smith M.E."/>
        </authorList>
    </citation>
    <scope>NUCLEOTIDE SEQUENCE</scope>
    <source>
        <strain evidence="1">CBS 109366</strain>
    </source>
</reference>
<name>A0ACC1JYL3_9FUNG</name>
<evidence type="ECO:0000313" key="2">
    <source>
        <dbReference type="Proteomes" id="UP001140234"/>
    </source>
</evidence>
<protein>
    <submittedName>
        <fullName evidence="1">Uncharacterized protein</fullName>
    </submittedName>
</protein>